<feature type="transmembrane region" description="Helical" evidence="1">
    <location>
        <begin position="12"/>
        <end position="31"/>
    </location>
</feature>
<dbReference type="PROSITE" id="PS51257">
    <property type="entry name" value="PROKAR_LIPOPROTEIN"/>
    <property type="match status" value="1"/>
</dbReference>
<sequence>MKQLSRLQSVLFMVGGALMVIGAGCFVFMFQQQIFCWVFLLGAVLFALMQMMQAYEGKNFIVSRLKKMLTLADLLFVLAGILMLNDVYGIFRPLFSNVLDYVNYLYNKWVVMLLVAALLEMYAMHRISAELDKEAAGNR</sequence>
<reference evidence="2" key="1">
    <citation type="submission" date="2024-07" db="EMBL/GenBank/DDBJ databases">
        <title>Complete genome sequence of Prevotella sp. YM-2024 GTC17253.</title>
        <authorList>
            <person name="Hayashi M."/>
            <person name="Muto Y."/>
            <person name="Tanaka K."/>
            <person name="Niwa H."/>
        </authorList>
    </citation>
    <scope>NUCLEOTIDE SEQUENCE</scope>
    <source>
        <strain evidence="2">GTC17253</strain>
    </source>
</reference>
<keyword evidence="1" id="KW-0472">Membrane</keyword>
<keyword evidence="1" id="KW-1133">Transmembrane helix</keyword>
<accession>A0AB33ILH2</accession>
<feature type="transmembrane region" description="Helical" evidence="1">
    <location>
        <begin position="104"/>
        <end position="123"/>
    </location>
</feature>
<gene>
    <name evidence="2" type="ORF">GTC17253_01450</name>
</gene>
<keyword evidence="1" id="KW-0812">Transmembrane</keyword>
<name>A0AB33ILH2_9BACT</name>
<organism evidence="2">
    <name type="scientific">Prevotella sp. GTC17253</name>
    <dbReference type="NCBI Taxonomy" id="3236793"/>
    <lineage>
        <taxon>Bacteria</taxon>
        <taxon>Pseudomonadati</taxon>
        <taxon>Bacteroidota</taxon>
        <taxon>Bacteroidia</taxon>
        <taxon>Bacteroidales</taxon>
        <taxon>Prevotellaceae</taxon>
        <taxon>Prevotella</taxon>
    </lineage>
</organism>
<feature type="transmembrane region" description="Helical" evidence="1">
    <location>
        <begin position="67"/>
        <end position="84"/>
    </location>
</feature>
<protein>
    <submittedName>
        <fullName evidence="2">Uncharacterized protein</fullName>
    </submittedName>
</protein>
<dbReference type="EMBL" id="AP035785">
    <property type="protein sequence ID" value="BFO70179.1"/>
    <property type="molecule type" value="Genomic_DNA"/>
</dbReference>
<evidence type="ECO:0000313" key="2">
    <source>
        <dbReference type="EMBL" id="BFO70179.1"/>
    </source>
</evidence>
<dbReference type="AlphaFoldDB" id="A0AB33ILH2"/>
<feature type="transmembrane region" description="Helical" evidence="1">
    <location>
        <begin position="37"/>
        <end position="55"/>
    </location>
</feature>
<proteinExistence type="predicted"/>
<evidence type="ECO:0000256" key="1">
    <source>
        <dbReference type="SAM" id="Phobius"/>
    </source>
</evidence>